<feature type="transmembrane region" description="Helical" evidence="1">
    <location>
        <begin position="21"/>
        <end position="42"/>
    </location>
</feature>
<keyword evidence="1" id="KW-0812">Transmembrane</keyword>
<dbReference type="AlphaFoldDB" id="A0AAV5A2P4"/>
<protein>
    <submittedName>
        <fullName evidence="2">Uncharacterized protein</fullName>
    </submittedName>
</protein>
<keyword evidence="1" id="KW-0472">Membrane</keyword>
<feature type="transmembrane region" description="Helical" evidence="1">
    <location>
        <begin position="107"/>
        <end position="128"/>
    </location>
</feature>
<accession>A0AAV5A2P4</accession>
<organism evidence="2 3">
    <name type="scientific">Clathrus columnatus</name>
    <dbReference type="NCBI Taxonomy" id="1419009"/>
    <lineage>
        <taxon>Eukaryota</taxon>
        <taxon>Fungi</taxon>
        <taxon>Dikarya</taxon>
        <taxon>Basidiomycota</taxon>
        <taxon>Agaricomycotina</taxon>
        <taxon>Agaricomycetes</taxon>
        <taxon>Phallomycetidae</taxon>
        <taxon>Phallales</taxon>
        <taxon>Clathraceae</taxon>
        <taxon>Clathrus</taxon>
    </lineage>
</organism>
<gene>
    <name evidence="2" type="ORF">Clacol_003144</name>
</gene>
<sequence length="312" mass="33861">MSVSASFAPNEPEALIQAERAIFVEVAFEAIGYGFTLCLYLMTVNNLLKKDGFKSSWKLITFLSMQQIAVFLGVAGNINFAQLAFVDNRNIPGGPLAYQQQFSNRPFALAALSGFTISTWLQDVLLTGMRADLLADPGRIPAPVIFFSLSVGLNVILTSLIVGRLIAYRRKLNRTLGGRQGQPYVTIMAIIIESAALYTCVGIVQVVSLETNTPVSLAIEGLYGIMTALAPHLIAFRVSQGRAFTRESSSRSTVNFVPRSGPTSRITESATAYGSTISKDDILLSQRGESTTVLGQIRVEKYTTSDRSDDVV</sequence>
<feature type="transmembrane region" description="Helical" evidence="1">
    <location>
        <begin position="62"/>
        <end position="86"/>
    </location>
</feature>
<feature type="transmembrane region" description="Helical" evidence="1">
    <location>
        <begin position="215"/>
        <end position="236"/>
    </location>
</feature>
<reference evidence="2" key="1">
    <citation type="submission" date="2021-10" db="EMBL/GenBank/DDBJ databases">
        <title>De novo Genome Assembly of Clathrus columnatus (Basidiomycota, Fungi) Using Illumina and Nanopore Sequence Data.</title>
        <authorList>
            <person name="Ogiso-Tanaka E."/>
            <person name="Itagaki H."/>
            <person name="Hosoya T."/>
            <person name="Hosaka K."/>
        </authorList>
    </citation>
    <scope>NUCLEOTIDE SEQUENCE</scope>
    <source>
        <strain evidence="2">MO-923</strain>
    </source>
</reference>
<feature type="transmembrane region" description="Helical" evidence="1">
    <location>
        <begin position="184"/>
        <end position="209"/>
    </location>
</feature>
<name>A0AAV5A2P4_9AGAM</name>
<feature type="transmembrane region" description="Helical" evidence="1">
    <location>
        <begin position="140"/>
        <end position="163"/>
    </location>
</feature>
<proteinExistence type="predicted"/>
<comment type="caution">
    <text evidence="2">The sequence shown here is derived from an EMBL/GenBank/DDBJ whole genome shotgun (WGS) entry which is preliminary data.</text>
</comment>
<dbReference type="EMBL" id="BPWL01000003">
    <property type="protein sequence ID" value="GJJ08924.1"/>
    <property type="molecule type" value="Genomic_DNA"/>
</dbReference>
<evidence type="ECO:0000313" key="3">
    <source>
        <dbReference type="Proteomes" id="UP001050691"/>
    </source>
</evidence>
<keyword evidence="3" id="KW-1185">Reference proteome</keyword>
<evidence type="ECO:0000256" key="1">
    <source>
        <dbReference type="SAM" id="Phobius"/>
    </source>
</evidence>
<keyword evidence="1" id="KW-1133">Transmembrane helix</keyword>
<dbReference type="Proteomes" id="UP001050691">
    <property type="component" value="Unassembled WGS sequence"/>
</dbReference>
<evidence type="ECO:0000313" key="2">
    <source>
        <dbReference type="EMBL" id="GJJ08924.1"/>
    </source>
</evidence>